<gene>
    <name evidence="1" type="ORF">SFRICE_003208</name>
</gene>
<reference evidence="1" key="1">
    <citation type="submission" date="2016-07" db="EMBL/GenBank/DDBJ databases">
        <authorList>
            <person name="Bretaudeau A."/>
        </authorList>
    </citation>
    <scope>NUCLEOTIDE SEQUENCE</scope>
    <source>
        <strain evidence="1">Rice</strain>
        <tissue evidence="1">Whole body</tissue>
    </source>
</reference>
<dbReference type="EMBL" id="ODYU01004307">
    <property type="protein sequence ID" value="SOQ44030.1"/>
    <property type="molecule type" value="Genomic_DNA"/>
</dbReference>
<organism evidence="1">
    <name type="scientific">Spodoptera frugiperda</name>
    <name type="common">Fall armyworm</name>
    <dbReference type="NCBI Taxonomy" id="7108"/>
    <lineage>
        <taxon>Eukaryota</taxon>
        <taxon>Metazoa</taxon>
        <taxon>Ecdysozoa</taxon>
        <taxon>Arthropoda</taxon>
        <taxon>Hexapoda</taxon>
        <taxon>Insecta</taxon>
        <taxon>Pterygota</taxon>
        <taxon>Neoptera</taxon>
        <taxon>Endopterygota</taxon>
        <taxon>Lepidoptera</taxon>
        <taxon>Glossata</taxon>
        <taxon>Ditrysia</taxon>
        <taxon>Noctuoidea</taxon>
        <taxon>Noctuidae</taxon>
        <taxon>Amphipyrinae</taxon>
        <taxon>Spodoptera</taxon>
    </lineage>
</organism>
<evidence type="ECO:0000313" key="1">
    <source>
        <dbReference type="EMBL" id="SOQ44030.1"/>
    </source>
</evidence>
<protein>
    <submittedName>
        <fullName evidence="1">SFRICE_003208</fullName>
    </submittedName>
</protein>
<proteinExistence type="predicted"/>
<dbReference type="AlphaFoldDB" id="A0A2H1VT75"/>
<sequence length="169" mass="19205">MVSNRRHPWTPETPDAFQVRCRPFGGLLCGNRDGEDWKGGNWASGNLTHTTKYNASVVSRRFSVRPWYHSGRAGPFGPKHGSPTLGIHLYVVLKLSPKVYRLCQMEIKPSCVLMDKGGVSLFPYTGHIFRLRATTDQIFEKPKKAKQLFRNPAKLKTTKNYQNNMLNTV</sequence>
<name>A0A2H1VT75_SPOFR</name>
<accession>A0A2H1VT75</accession>